<evidence type="ECO:0000256" key="3">
    <source>
        <dbReference type="ARBA" id="ARBA00023015"/>
    </source>
</evidence>
<dbReference type="Gene3D" id="1.10.10.10">
    <property type="entry name" value="Winged helix-like DNA-binding domain superfamily/Winged helix DNA-binding domain"/>
    <property type="match status" value="1"/>
</dbReference>
<keyword evidence="5" id="KW-0804">Transcription</keyword>
<organism evidence="8 9">
    <name type="scientific">Frankia alni (strain DSM 45986 / CECT 9034 / ACN14a)</name>
    <dbReference type="NCBI Taxonomy" id="326424"/>
    <lineage>
        <taxon>Bacteria</taxon>
        <taxon>Bacillati</taxon>
        <taxon>Actinomycetota</taxon>
        <taxon>Actinomycetes</taxon>
        <taxon>Frankiales</taxon>
        <taxon>Frankiaceae</taxon>
        <taxon>Frankia</taxon>
    </lineage>
</organism>
<dbReference type="EMBL" id="CT573213">
    <property type="protein sequence ID" value="CAJ64182.1"/>
    <property type="molecule type" value="Genomic_DNA"/>
</dbReference>
<dbReference type="PANTHER" id="PTHR46577">
    <property type="entry name" value="HTH-TYPE TRANSCRIPTIONAL REGULATORY PROTEIN GABR"/>
    <property type="match status" value="1"/>
</dbReference>
<name>Q0REC8_FRAAA</name>
<dbReference type="Gene3D" id="3.40.640.10">
    <property type="entry name" value="Type I PLP-dependent aspartate aminotransferase-like (Major domain)"/>
    <property type="match status" value="1"/>
</dbReference>
<dbReference type="SMART" id="SM00345">
    <property type="entry name" value="HTH_GNTR"/>
    <property type="match status" value="1"/>
</dbReference>
<gene>
    <name evidence="8" type="ordered locus">FRAAL5549</name>
</gene>
<keyword evidence="9" id="KW-1185">Reference proteome</keyword>
<evidence type="ECO:0000256" key="6">
    <source>
        <dbReference type="SAM" id="MobiDB-lite"/>
    </source>
</evidence>
<dbReference type="InterPro" id="IPR051446">
    <property type="entry name" value="HTH_trans_reg/aminotransferase"/>
</dbReference>
<dbReference type="InterPro" id="IPR036390">
    <property type="entry name" value="WH_DNA-bd_sf"/>
</dbReference>
<dbReference type="InterPro" id="IPR004839">
    <property type="entry name" value="Aminotransferase_I/II_large"/>
</dbReference>
<keyword evidence="3" id="KW-0805">Transcription regulation</keyword>
<reference evidence="8 9" key="1">
    <citation type="journal article" date="2007" name="Genome Res.">
        <title>Genome characteristics of facultatively symbiotic Frankia sp. strains reflect host range and host plant biogeography.</title>
        <authorList>
            <person name="Normand P."/>
            <person name="Lapierre P."/>
            <person name="Tisa L.S."/>
            <person name="Gogarten J.P."/>
            <person name="Alloisio N."/>
            <person name="Bagnarol E."/>
            <person name="Bassi C.A."/>
            <person name="Berry A.M."/>
            <person name="Bickhart D.M."/>
            <person name="Choisne N."/>
            <person name="Couloux A."/>
            <person name="Cournoyer B."/>
            <person name="Cruveiller S."/>
            <person name="Daubin V."/>
            <person name="Demange N."/>
            <person name="Francino M.P."/>
            <person name="Goltsman E."/>
            <person name="Huang Y."/>
            <person name="Kopp O.R."/>
            <person name="Labarre L."/>
            <person name="Lapidus A."/>
            <person name="Lavire C."/>
            <person name="Marechal J."/>
            <person name="Martinez M."/>
            <person name="Mastronunzio J.E."/>
            <person name="Mullin B.C."/>
            <person name="Niemann J."/>
            <person name="Pujic P."/>
            <person name="Rawnsley T."/>
            <person name="Rouy Z."/>
            <person name="Schenowitz C."/>
            <person name="Sellstedt A."/>
            <person name="Tavares F."/>
            <person name="Tomkins J.P."/>
            <person name="Vallenet D."/>
            <person name="Valverde C."/>
            <person name="Wall L.G."/>
            <person name="Wang Y."/>
            <person name="Medigue C."/>
            <person name="Benson D.R."/>
        </authorList>
    </citation>
    <scope>NUCLEOTIDE SEQUENCE [LARGE SCALE GENOMIC DNA]</scope>
    <source>
        <strain evidence="9">DSM 45986 / CECT 9034 / ACN14a</strain>
    </source>
</reference>
<evidence type="ECO:0000259" key="7">
    <source>
        <dbReference type="SMART" id="SM00345"/>
    </source>
</evidence>
<evidence type="ECO:0000256" key="1">
    <source>
        <dbReference type="ARBA" id="ARBA00005384"/>
    </source>
</evidence>
<dbReference type="OrthoDB" id="9802328at2"/>
<dbReference type="STRING" id="326424.FRAAL5549"/>
<dbReference type="PANTHER" id="PTHR46577:SF1">
    <property type="entry name" value="HTH-TYPE TRANSCRIPTIONAL REGULATORY PROTEIN GABR"/>
    <property type="match status" value="1"/>
</dbReference>
<keyword evidence="4" id="KW-0238">DNA-binding</keyword>
<dbReference type="AlphaFoldDB" id="Q0REC8"/>
<dbReference type="CDD" id="cd00609">
    <property type="entry name" value="AAT_like"/>
    <property type="match status" value="1"/>
</dbReference>
<evidence type="ECO:0000313" key="9">
    <source>
        <dbReference type="Proteomes" id="UP000000657"/>
    </source>
</evidence>
<accession>Q0REC8</accession>
<feature type="compositionally biased region" description="Low complexity" evidence="6">
    <location>
        <begin position="1"/>
        <end position="13"/>
    </location>
</feature>
<dbReference type="SUPFAM" id="SSF53383">
    <property type="entry name" value="PLP-dependent transferases"/>
    <property type="match status" value="1"/>
</dbReference>
<dbReference type="GO" id="GO:0003700">
    <property type="term" value="F:DNA-binding transcription factor activity"/>
    <property type="evidence" value="ECO:0007669"/>
    <property type="project" value="InterPro"/>
</dbReference>
<evidence type="ECO:0000313" key="8">
    <source>
        <dbReference type="EMBL" id="CAJ64182.1"/>
    </source>
</evidence>
<sequence>MYEDIGGSADGPAAGPGRGGGPGGGGGPAGIVDELTALCARLPAGSALPSTRELQRRHRASALTVQRALAAVAARGLLLTTPGRGSVVAAPPASRSTDLSWQTAVLGARDDLPHDMTDLYSPVPDGVLDLASAYLDPAAQPVGLLAAAAARAARRPGAWDRTPVAGLPDLRGLIAGLVSPSHTASDVLVTSGGQAALALVFRALGRPGEALAVEHTTYPGALAAARAAGLVPVPVPADGAGVRPDDLADVLGRSGARLVYLQPRHANPTGAVLAPDRRPAVLAALRDHRAFCVEDDWVAPLDLTAVSPPPLAAADPDGHVVHVLSLSKSVSPGLRIAAVTARGPVAARLARARITDDLFVAPVLQQTAVELLSTPGWRRHLASLRRVLLARRAALLAAIARALPTLGPPQPPSGGVHVWLPLPPGADDRLVTAAARRAGVAVGPGSAYTVGEVVAPHLRLTYSRTPGEGLVAAVDRLAAVLHDG</sequence>
<dbReference type="GO" id="GO:0030170">
    <property type="term" value="F:pyridoxal phosphate binding"/>
    <property type="evidence" value="ECO:0007669"/>
    <property type="project" value="InterPro"/>
</dbReference>
<feature type="compositionally biased region" description="Gly residues" evidence="6">
    <location>
        <begin position="14"/>
        <end position="29"/>
    </location>
</feature>
<dbReference type="GO" id="GO:0003677">
    <property type="term" value="F:DNA binding"/>
    <property type="evidence" value="ECO:0007669"/>
    <property type="project" value="UniProtKB-KW"/>
</dbReference>
<evidence type="ECO:0000256" key="4">
    <source>
        <dbReference type="ARBA" id="ARBA00023125"/>
    </source>
</evidence>
<dbReference type="HOGENOM" id="CLU_017584_0_0_11"/>
<evidence type="ECO:0000256" key="5">
    <source>
        <dbReference type="ARBA" id="ARBA00023163"/>
    </source>
</evidence>
<dbReference type="eggNOG" id="COG1167">
    <property type="taxonomic scope" value="Bacteria"/>
</dbReference>
<dbReference type="Pfam" id="PF00155">
    <property type="entry name" value="Aminotran_1_2"/>
    <property type="match status" value="1"/>
</dbReference>
<feature type="region of interest" description="Disordered" evidence="6">
    <location>
        <begin position="1"/>
        <end position="29"/>
    </location>
</feature>
<dbReference type="InterPro" id="IPR000524">
    <property type="entry name" value="Tscrpt_reg_HTH_GntR"/>
</dbReference>
<dbReference type="InterPro" id="IPR015424">
    <property type="entry name" value="PyrdxlP-dep_Trfase"/>
</dbReference>
<dbReference type="Proteomes" id="UP000000657">
    <property type="component" value="Chromosome"/>
</dbReference>
<dbReference type="SUPFAM" id="SSF46785">
    <property type="entry name" value="Winged helix' DNA-binding domain"/>
    <property type="match status" value="1"/>
</dbReference>
<dbReference type="InterPro" id="IPR036388">
    <property type="entry name" value="WH-like_DNA-bd_sf"/>
</dbReference>
<dbReference type="KEGG" id="fal:FRAAL5549"/>
<feature type="domain" description="HTH gntR-type" evidence="7">
    <location>
        <begin position="31"/>
        <end position="88"/>
    </location>
</feature>
<protein>
    <submittedName>
        <fullName evidence="8">GntR family transcriptional regulator</fullName>
    </submittedName>
</protein>
<comment type="similarity">
    <text evidence="1">In the C-terminal section; belongs to the class-I pyridoxal-phosphate-dependent aminotransferase family.</text>
</comment>
<evidence type="ECO:0000256" key="2">
    <source>
        <dbReference type="ARBA" id="ARBA00022898"/>
    </source>
</evidence>
<dbReference type="RefSeq" id="WP_011606633.1">
    <property type="nucleotide sequence ID" value="NC_008278.1"/>
</dbReference>
<dbReference type="InterPro" id="IPR015421">
    <property type="entry name" value="PyrdxlP-dep_Trfase_major"/>
</dbReference>
<keyword evidence="2" id="KW-0663">Pyridoxal phosphate</keyword>
<proteinExistence type="inferred from homology"/>